<proteinExistence type="predicted"/>
<dbReference type="Proteomes" id="UP000019229">
    <property type="component" value="Chromosome"/>
</dbReference>
<keyword evidence="2" id="KW-1185">Reference proteome</keyword>
<evidence type="ECO:0000313" key="2">
    <source>
        <dbReference type="Proteomes" id="UP000019229"/>
    </source>
</evidence>
<name>W5UTX1_9BACT</name>
<dbReference type="EMBL" id="CP007154">
    <property type="protein sequence ID" value="AHH45546.1"/>
    <property type="molecule type" value="Genomic_DNA"/>
</dbReference>
<dbReference type="AlphaFoldDB" id="W5UTX1"/>
<dbReference type="PATRIC" id="fig|743966.3.peg.549"/>
<gene>
    <name evidence="1" type="ORF">MYB_02725</name>
</gene>
<dbReference type="HOGENOM" id="CLU_2451386_0_0_14"/>
<evidence type="ECO:0000313" key="1">
    <source>
        <dbReference type="EMBL" id="AHH45546.1"/>
    </source>
</evidence>
<dbReference type="STRING" id="743966.MYB_02725"/>
<sequence length="89" mass="10544">MQNKLIPTNKKIISKQKNNLLYEEIINSDLKNILISKEEQENLINFFKKRRQIGENYLQIDLLHVLNNEETFDEKCIEGNIRSCLVPNL</sequence>
<protein>
    <submittedName>
        <fullName evidence="1">Uncharacterized protein</fullName>
    </submittedName>
</protein>
<dbReference type="KEGG" id="mbc:MYB_02725"/>
<dbReference type="RefSeq" id="WP_022935397.1">
    <property type="nucleotide sequence ID" value="NZ_CP007154.1"/>
</dbReference>
<organism evidence="1 2">
    <name type="scientific">Mesomycoplasma bovoculi M165/69</name>
    <dbReference type="NCBI Taxonomy" id="743966"/>
    <lineage>
        <taxon>Bacteria</taxon>
        <taxon>Bacillati</taxon>
        <taxon>Mycoplasmatota</taxon>
        <taxon>Mycoplasmoidales</taxon>
        <taxon>Metamycoplasmataceae</taxon>
        <taxon>Mesomycoplasma</taxon>
    </lineage>
</organism>
<reference evidence="1 2" key="1">
    <citation type="journal article" date="2014" name="Genome Announc.">
        <title>Complete Genome Sequence of Mycoplasma bovoculi Strain M165/69T (ATCC 29104).</title>
        <authorList>
            <person name="Calcutt M.J."/>
            <person name="Foecking M.F."/>
        </authorList>
    </citation>
    <scope>NUCLEOTIDE SEQUENCE [LARGE SCALE GENOMIC DNA]</scope>
    <source>
        <strain evidence="1">M165/69</strain>
    </source>
</reference>
<accession>W5UTX1</accession>